<dbReference type="InterPro" id="IPR011600">
    <property type="entry name" value="Pept_C14_caspase"/>
</dbReference>
<gene>
    <name evidence="3" type="ORF">I8748_27860</name>
</gene>
<comment type="caution">
    <text evidence="3">The sequence shown here is derived from an EMBL/GenBank/DDBJ whole genome shotgun (WGS) entry which is preliminary data.</text>
</comment>
<feature type="domain" description="DUF4384" evidence="2">
    <location>
        <begin position="591"/>
        <end position="675"/>
    </location>
</feature>
<dbReference type="InterPro" id="IPR029030">
    <property type="entry name" value="Caspase-like_dom_sf"/>
</dbReference>
<dbReference type="PANTHER" id="PTHR48104:SF30">
    <property type="entry name" value="METACASPASE-1"/>
    <property type="match status" value="1"/>
</dbReference>
<protein>
    <submittedName>
        <fullName evidence="3">Caspase family protein</fullName>
    </submittedName>
</protein>
<dbReference type="InterPro" id="IPR011189">
    <property type="entry name" value="UCP_caspase_lke"/>
</dbReference>
<dbReference type="InterPro" id="IPR025493">
    <property type="entry name" value="DUF4384"/>
</dbReference>
<reference evidence="3 4" key="1">
    <citation type="journal article" date="2021" name="Int. J. Syst. Evol. Microbiol.">
        <title>Amazonocrinis nigriterrae gen. nov., sp. nov., Atlanticothrix silvestris gen. nov., sp. nov. and Dendronalium phyllosphericum gen. nov., sp. nov., nostocacean cyanobacteria from Brazilian environments.</title>
        <authorList>
            <person name="Alvarenga D.O."/>
            <person name="Andreote A.P.D."/>
            <person name="Branco L.H.Z."/>
            <person name="Delbaje E."/>
            <person name="Cruz R.B."/>
            <person name="Varani A.M."/>
            <person name="Fiore M.F."/>
        </authorList>
    </citation>
    <scope>NUCLEOTIDE SEQUENCE [LARGE SCALE GENOMIC DNA]</scope>
    <source>
        <strain evidence="3 4">CENA67</strain>
    </source>
</reference>
<dbReference type="AlphaFoldDB" id="A0A8J7HYU4"/>
<accession>A0A8J7HYU4</accession>
<dbReference type="Proteomes" id="UP000632766">
    <property type="component" value="Unassembled WGS sequence"/>
</dbReference>
<evidence type="ECO:0000259" key="2">
    <source>
        <dbReference type="Pfam" id="PF14326"/>
    </source>
</evidence>
<dbReference type="PANTHER" id="PTHR48104">
    <property type="entry name" value="METACASPASE-4"/>
    <property type="match status" value="1"/>
</dbReference>
<dbReference type="GO" id="GO:0006508">
    <property type="term" value="P:proteolysis"/>
    <property type="evidence" value="ECO:0007669"/>
    <property type="project" value="InterPro"/>
</dbReference>
<evidence type="ECO:0000313" key="3">
    <source>
        <dbReference type="EMBL" id="MBH8565938.1"/>
    </source>
</evidence>
<dbReference type="GO" id="GO:0005737">
    <property type="term" value="C:cytoplasm"/>
    <property type="evidence" value="ECO:0007669"/>
    <property type="project" value="TreeGrafter"/>
</dbReference>
<dbReference type="PIRSF" id="PIRSF007398">
    <property type="entry name" value="Sll0148_caspase"/>
    <property type="match status" value="1"/>
</dbReference>
<feature type="domain" description="Peptidase C14 caspase" evidence="1">
    <location>
        <begin position="40"/>
        <end position="317"/>
    </location>
</feature>
<dbReference type="RefSeq" id="WP_198127721.1">
    <property type="nucleotide sequence ID" value="NZ_JAECZC010000078.1"/>
</dbReference>
<name>A0A8J7HYU4_9NOST</name>
<dbReference type="Gene3D" id="3.40.50.1460">
    <property type="match status" value="1"/>
</dbReference>
<dbReference type="Pfam" id="PF00656">
    <property type="entry name" value="Peptidase_C14"/>
    <property type="match status" value="1"/>
</dbReference>
<evidence type="ECO:0000313" key="4">
    <source>
        <dbReference type="Proteomes" id="UP000632766"/>
    </source>
</evidence>
<sequence length="755" mass="82258">MPYIKRRQFLQFSASAFTTLGLSQFDIKRHSQVLAQNTGRKLALLVGINQYSKNDGLPPLEGCVNDVKLQQQLLIYRFGFKPENILTLTDQQATRQGILAAFETHLINQAQPGDVVLFHFSGHGSQIQDPDRDSPDGLNSTLVPIDSALPAGYPVSGGAVKDIMGHTLFLLMYALKTDNVTVVLDSCFSGGGKRGNLRVRSRAGGALLQPSAEELEYQRQWLGRLQLSQQEFIQKRRQAVAKGVVIASARKEQYAADVPFAGFHAGAFTYVLTQYLWQQTGRESVNSAIANIARTTKLLASENGNSQDPELESNLSRANANTLIYFTPVQAIPAEAVVTQVTGSQADLWLGGIDSQNLEAFTNNPLFSVLDAQGNEIGLMKLESRQGLVGKGTLTNRRSIGKIKPGTLLQERIRSIPNNPTLKIGIDESLDEQTAQQAIQTMQALPRIEPQPLGQQEVQYIFGRMTQTQYQQLQKKGLFNLPKIGSLGLFLPSQDQIIPNSFGKPNEPVNEAVKRLQPKFKSLLAARIVKQILSNTNSSRINVTVSMNVAGSNEILGETFPIRGITKVPKKPKPKPPSASANFSNTGLRQLSVGTKVNFQIQNNESQPLYVSILVIDAAGEMTVIFPFDWSASQNAALVNANQTKVIPQPDDDFELNIDKPLGISEALIIASTTPLRTSLQALQKIAGSRGFANRSSPISVSDELLDVTNNLLDDLDAGTRGGISVKEIQLPPGVRGIDTTKLAAMAIAFEVVES</sequence>
<dbReference type="SUPFAM" id="SSF52129">
    <property type="entry name" value="Caspase-like"/>
    <property type="match status" value="1"/>
</dbReference>
<evidence type="ECO:0000259" key="1">
    <source>
        <dbReference type="Pfam" id="PF00656"/>
    </source>
</evidence>
<proteinExistence type="predicted"/>
<dbReference type="EMBL" id="JAECZC010000078">
    <property type="protein sequence ID" value="MBH8565938.1"/>
    <property type="molecule type" value="Genomic_DNA"/>
</dbReference>
<organism evidence="3 4">
    <name type="scientific">Amazonocrinis nigriterrae CENA67</name>
    <dbReference type="NCBI Taxonomy" id="2794033"/>
    <lineage>
        <taxon>Bacteria</taxon>
        <taxon>Bacillati</taxon>
        <taxon>Cyanobacteriota</taxon>
        <taxon>Cyanophyceae</taxon>
        <taxon>Nostocales</taxon>
        <taxon>Nostocaceae</taxon>
        <taxon>Amazonocrinis</taxon>
        <taxon>Amazonocrinis nigriterrae</taxon>
    </lineage>
</organism>
<keyword evidence="4" id="KW-1185">Reference proteome</keyword>
<dbReference type="InterPro" id="IPR050452">
    <property type="entry name" value="Metacaspase"/>
</dbReference>
<dbReference type="Pfam" id="PF14326">
    <property type="entry name" value="DUF4384"/>
    <property type="match status" value="1"/>
</dbReference>
<dbReference type="GO" id="GO:0004197">
    <property type="term" value="F:cysteine-type endopeptidase activity"/>
    <property type="evidence" value="ECO:0007669"/>
    <property type="project" value="InterPro"/>
</dbReference>